<protein>
    <submittedName>
        <fullName evidence="1">Uncharacterized protein</fullName>
    </submittedName>
</protein>
<proteinExistence type="predicted"/>
<keyword evidence="2" id="KW-1185">Reference proteome</keyword>
<accession>A0A6A5TRW5</accession>
<reference evidence="1" key="1">
    <citation type="journal article" date="2020" name="Stud. Mycol.">
        <title>101 Dothideomycetes genomes: a test case for predicting lifestyles and emergence of pathogens.</title>
        <authorList>
            <person name="Haridas S."/>
            <person name="Albert R."/>
            <person name="Binder M."/>
            <person name="Bloem J."/>
            <person name="Labutti K."/>
            <person name="Salamov A."/>
            <person name="Andreopoulos B."/>
            <person name="Baker S."/>
            <person name="Barry K."/>
            <person name="Bills G."/>
            <person name="Bluhm B."/>
            <person name="Cannon C."/>
            <person name="Castanera R."/>
            <person name="Culley D."/>
            <person name="Daum C."/>
            <person name="Ezra D."/>
            <person name="Gonzalez J."/>
            <person name="Henrissat B."/>
            <person name="Kuo A."/>
            <person name="Liang C."/>
            <person name="Lipzen A."/>
            <person name="Lutzoni F."/>
            <person name="Magnuson J."/>
            <person name="Mondo S."/>
            <person name="Nolan M."/>
            <person name="Ohm R."/>
            <person name="Pangilinan J."/>
            <person name="Park H.-J."/>
            <person name="Ramirez L."/>
            <person name="Alfaro M."/>
            <person name="Sun H."/>
            <person name="Tritt A."/>
            <person name="Yoshinaga Y."/>
            <person name="Zwiers L.-H."/>
            <person name="Turgeon B."/>
            <person name="Goodwin S."/>
            <person name="Spatafora J."/>
            <person name="Crous P."/>
            <person name="Grigoriev I."/>
        </authorList>
    </citation>
    <scope>NUCLEOTIDE SEQUENCE</scope>
    <source>
        <strain evidence="1">CBS 675.92</strain>
    </source>
</reference>
<name>A0A6A5TRW5_9PLEO</name>
<dbReference type="EMBL" id="ML976997">
    <property type="protein sequence ID" value="KAF1954710.1"/>
    <property type="molecule type" value="Genomic_DNA"/>
</dbReference>
<evidence type="ECO:0000313" key="1">
    <source>
        <dbReference type="EMBL" id="KAF1954710.1"/>
    </source>
</evidence>
<gene>
    <name evidence="1" type="ORF">CC80DRAFT_549892</name>
</gene>
<sequence>MSTTPAKLFKIRYAIHNELRYGYTDNVEIVKFLDEKTTRNSPTWKDWKVIAHGWEKSQTFAGCMKEDGRCHWPWQRACPTNLENTTAGRTVYWKLRYGTVWKVSYCGSGKSGKGYTMDGYTVALVEGKAAKALGWSIQECKEDGESVRGNEVEWGKHEGAVRDGGWVEEDGITARLKAACGALRGLVYCSAIASGAHKWQEWEVIGIVHGDSTEADGGWDAKMKGTKGLKVAVQYLQTYYRIQYASGGQNRIGYTNESGLFLFVDKDLARAAGWGVLGGCRILEDNDYRVDGGLEEDFYMNFTTAGLRQAYKDLLDFVVVKKW</sequence>
<evidence type="ECO:0000313" key="2">
    <source>
        <dbReference type="Proteomes" id="UP000800035"/>
    </source>
</evidence>
<dbReference type="Proteomes" id="UP000800035">
    <property type="component" value="Unassembled WGS sequence"/>
</dbReference>
<organism evidence="1 2">
    <name type="scientific">Byssothecium circinans</name>
    <dbReference type="NCBI Taxonomy" id="147558"/>
    <lineage>
        <taxon>Eukaryota</taxon>
        <taxon>Fungi</taxon>
        <taxon>Dikarya</taxon>
        <taxon>Ascomycota</taxon>
        <taxon>Pezizomycotina</taxon>
        <taxon>Dothideomycetes</taxon>
        <taxon>Pleosporomycetidae</taxon>
        <taxon>Pleosporales</taxon>
        <taxon>Massarineae</taxon>
        <taxon>Massarinaceae</taxon>
        <taxon>Byssothecium</taxon>
    </lineage>
</organism>
<dbReference type="AlphaFoldDB" id="A0A6A5TRW5"/>